<dbReference type="AlphaFoldDB" id="A0A1E3IIN2"/>
<evidence type="ECO:0008006" key="4">
    <source>
        <dbReference type="Google" id="ProtNLM"/>
    </source>
</evidence>
<keyword evidence="3" id="KW-1185">Reference proteome</keyword>
<sequence length="390" mass="44447">MSGDDAELIKSLNHLDVKDVQDTDASRTHEDVDRRVLSSSFTPGSEAADSAGADRLTEVTQDVVSSPSERSPDPLPSSIHPDFSIQTNDDFLLVTDDDVGFYVNRAFLLEHSDFFRDFEEMESDIRQDDDAGKGRTQAVRRDMPGALSNGLRVMLLKVKETKSSLDLYDYKRKVFRSQELWEYEYDLEDLALAFRIANQYGFTRFSAQARLSIPKTSIWFQYLYAAFEADETVAKAFARSTLLSDLTELCPRPLLPVLDKHHAPYAALLRNIHRRNPFSFYKKTYSLLSCSTANYDFLKKSQADFKDKRLVECGGEECSCKKSGFWWATASKSGGKALRSNLASWPGRDDDTLWSEIDMSIRRSVDCLDCRDSLLQFFKPLWDDLAALWQ</sequence>
<proteinExistence type="predicted"/>
<dbReference type="Proteomes" id="UP000094819">
    <property type="component" value="Unassembled WGS sequence"/>
</dbReference>
<comment type="caution">
    <text evidence="2">The sequence shown here is derived from an EMBL/GenBank/DDBJ whole genome shotgun (WGS) entry which is preliminary data.</text>
</comment>
<dbReference type="EMBL" id="AWGH01000025">
    <property type="protein sequence ID" value="ODN88388.1"/>
    <property type="molecule type" value="Genomic_DNA"/>
</dbReference>
<accession>A0A1E3IIN2</accession>
<dbReference type="RefSeq" id="XP_019029197.1">
    <property type="nucleotide sequence ID" value="XM_019178714.1"/>
</dbReference>
<dbReference type="GeneID" id="30195871"/>
<feature type="compositionally biased region" description="Basic and acidic residues" evidence="1">
    <location>
        <begin position="19"/>
        <end position="36"/>
    </location>
</feature>
<evidence type="ECO:0000256" key="1">
    <source>
        <dbReference type="SAM" id="MobiDB-lite"/>
    </source>
</evidence>
<reference evidence="2 3" key="1">
    <citation type="submission" date="2016-06" db="EMBL/GenBank/DDBJ databases">
        <title>Evolution of pathogenesis and genome organization in the Tremellales.</title>
        <authorList>
            <person name="Cuomo C."/>
            <person name="Litvintseva A."/>
            <person name="Heitman J."/>
            <person name="Chen Y."/>
            <person name="Sun S."/>
            <person name="Springer D."/>
            <person name="Dromer F."/>
            <person name="Young S."/>
            <person name="Zeng Q."/>
            <person name="Chapman S."/>
            <person name="Gujja S."/>
            <person name="Saif S."/>
            <person name="Birren B."/>
        </authorList>
    </citation>
    <scope>NUCLEOTIDE SEQUENCE [LARGE SCALE GENOMIC DNA]</scope>
    <source>
        <strain evidence="2 3">CBS 7118</strain>
    </source>
</reference>
<name>A0A1E3IIN2_9TREE</name>
<gene>
    <name evidence="2" type="ORF">L198_06659</name>
</gene>
<feature type="compositionally biased region" description="Polar residues" evidence="1">
    <location>
        <begin position="58"/>
        <end position="69"/>
    </location>
</feature>
<dbReference type="OrthoDB" id="2569417at2759"/>
<feature type="region of interest" description="Disordered" evidence="1">
    <location>
        <begin position="19"/>
        <end position="82"/>
    </location>
</feature>
<evidence type="ECO:0000313" key="3">
    <source>
        <dbReference type="Proteomes" id="UP000094819"/>
    </source>
</evidence>
<evidence type="ECO:0000313" key="2">
    <source>
        <dbReference type="EMBL" id="ODN88388.1"/>
    </source>
</evidence>
<protein>
    <recommendedName>
        <fullName evidence="4">BTB domain-containing protein</fullName>
    </recommendedName>
</protein>
<organism evidence="2 3">
    <name type="scientific">Cryptococcus wingfieldii CBS 7118</name>
    <dbReference type="NCBI Taxonomy" id="1295528"/>
    <lineage>
        <taxon>Eukaryota</taxon>
        <taxon>Fungi</taxon>
        <taxon>Dikarya</taxon>
        <taxon>Basidiomycota</taxon>
        <taxon>Agaricomycotina</taxon>
        <taxon>Tremellomycetes</taxon>
        <taxon>Tremellales</taxon>
        <taxon>Cryptococcaceae</taxon>
        <taxon>Cryptococcus</taxon>
    </lineage>
</organism>